<keyword evidence="5 11" id="KW-0728">SH3 domain</keyword>
<evidence type="ECO:0000256" key="11">
    <source>
        <dbReference type="PROSITE-ProRule" id="PRU00192"/>
    </source>
</evidence>
<evidence type="ECO:0000256" key="9">
    <source>
        <dbReference type="ARBA" id="ARBA00023212"/>
    </source>
</evidence>
<name>A0A9Q1BYZ2_HOLLE</name>
<dbReference type="PRINTS" id="PR00499">
    <property type="entry name" value="P67PHOX"/>
</dbReference>
<dbReference type="GO" id="GO:0035591">
    <property type="term" value="F:signaling adaptor activity"/>
    <property type="evidence" value="ECO:0007669"/>
    <property type="project" value="TreeGrafter"/>
</dbReference>
<dbReference type="Gene3D" id="2.30.30.40">
    <property type="entry name" value="SH3 Domains"/>
    <property type="match status" value="1"/>
</dbReference>
<evidence type="ECO:0000256" key="3">
    <source>
        <dbReference type="ARBA" id="ARBA00004510"/>
    </source>
</evidence>
<evidence type="ECO:0000259" key="13">
    <source>
        <dbReference type="PROSITE" id="PS50002"/>
    </source>
</evidence>
<dbReference type="GO" id="GO:0030027">
    <property type="term" value="C:lamellipodium"/>
    <property type="evidence" value="ECO:0007669"/>
    <property type="project" value="UniProtKB-SubCell"/>
</dbReference>
<evidence type="ECO:0000259" key="14">
    <source>
        <dbReference type="PROSITE" id="PS50192"/>
    </source>
</evidence>
<feature type="compositionally biased region" description="Pro residues" evidence="12">
    <location>
        <begin position="324"/>
        <end position="334"/>
    </location>
</feature>
<dbReference type="InterPro" id="IPR036028">
    <property type="entry name" value="SH3-like_dom_sf"/>
</dbReference>
<dbReference type="PANTHER" id="PTHR10460:SF0">
    <property type="entry name" value="ABELSON INTERACTING PROTEIN, ISOFORM D"/>
    <property type="match status" value="1"/>
</dbReference>
<feature type="domain" description="T-SNARE coiled-coil homology" evidence="14">
    <location>
        <begin position="46"/>
        <end position="108"/>
    </location>
</feature>
<dbReference type="GO" id="GO:0001764">
    <property type="term" value="P:neuron migration"/>
    <property type="evidence" value="ECO:0007669"/>
    <property type="project" value="TreeGrafter"/>
</dbReference>
<evidence type="ECO:0000256" key="6">
    <source>
        <dbReference type="ARBA" id="ARBA00022490"/>
    </source>
</evidence>
<feature type="compositionally biased region" description="Low complexity" evidence="12">
    <location>
        <begin position="167"/>
        <end position="178"/>
    </location>
</feature>
<dbReference type="InterPro" id="IPR001452">
    <property type="entry name" value="SH3_domain"/>
</dbReference>
<dbReference type="Proteomes" id="UP001152320">
    <property type="component" value="Chromosome 9"/>
</dbReference>
<keyword evidence="7" id="KW-0597">Phosphoprotein</keyword>
<dbReference type="EMBL" id="JAIZAY010000009">
    <property type="protein sequence ID" value="KAJ8035546.1"/>
    <property type="molecule type" value="Genomic_DNA"/>
</dbReference>
<dbReference type="Pfam" id="PF14604">
    <property type="entry name" value="SH3_9"/>
    <property type="match status" value="1"/>
</dbReference>
<dbReference type="Gene3D" id="6.10.140.1620">
    <property type="match status" value="1"/>
</dbReference>
<dbReference type="PROSITE" id="PS50192">
    <property type="entry name" value="T_SNARE"/>
    <property type="match status" value="1"/>
</dbReference>
<dbReference type="InterPro" id="IPR028457">
    <property type="entry name" value="ABI"/>
</dbReference>
<dbReference type="GO" id="GO:0030175">
    <property type="term" value="C:filopodium"/>
    <property type="evidence" value="ECO:0007669"/>
    <property type="project" value="UniProtKB-SubCell"/>
</dbReference>
<dbReference type="PANTHER" id="PTHR10460">
    <property type="entry name" value="ABL INTERACTOR FAMILY MEMBER"/>
    <property type="match status" value="1"/>
</dbReference>
<evidence type="ECO:0000256" key="7">
    <source>
        <dbReference type="ARBA" id="ARBA00022553"/>
    </source>
</evidence>
<keyword evidence="9" id="KW-0206">Cytoskeleton</keyword>
<evidence type="ECO:0000313" key="15">
    <source>
        <dbReference type="EMBL" id="KAJ8035546.1"/>
    </source>
</evidence>
<feature type="region of interest" description="Disordered" evidence="12">
    <location>
        <begin position="149"/>
        <end position="376"/>
    </location>
</feature>
<dbReference type="InterPro" id="IPR012849">
    <property type="entry name" value="Abl-interactor_HHR_dom"/>
</dbReference>
<feature type="compositionally biased region" description="Polar residues" evidence="12">
    <location>
        <begin position="226"/>
        <end position="235"/>
    </location>
</feature>
<proteinExistence type="inferred from homology"/>
<feature type="compositionally biased region" description="Polar residues" evidence="12">
    <location>
        <begin position="336"/>
        <end position="345"/>
    </location>
</feature>
<dbReference type="GO" id="GO:0031209">
    <property type="term" value="C:SCAR complex"/>
    <property type="evidence" value="ECO:0007669"/>
    <property type="project" value="TreeGrafter"/>
</dbReference>
<organism evidence="15 16">
    <name type="scientific">Holothuria leucospilota</name>
    <name type="common">Black long sea cucumber</name>
    <name type="synonym">Mertensiothuria leucospilota</name>
    <dbReference type="NCBI Taxonomy" id="206669"/>
    <lineage>
        <taxon>Eukaryota</taxon>
        <taxon>Metazoa</taxon>
        <taxon>Echinodermata</taxon>
        <taxon>Eleutherozoa</taxon>
        <taxon>Echinozoa</taxon>
        <taxon>Holothuroidea</taxon>
        <taxon>Aspidochirotacea</taxon>
        <taxon>Aspidochirotida</taxon>
        <taxon>Holothuriidae</taxon>
        <taxon>Holothuria</taxon>
    </lineage>
</organism>
<feature type="compositionally biased region" description="Pro residues" evidence="12">
    <location>
        <begin position="304"/>
        <end position="315"/>
    </location>
</feature>
<comment type="similarity">
    <text evidence="4">Belongs to the ABI family.</text>
</comment>
<evidence type="ECO:0000256" key="10">
    <source>
        <dbReference type="ARBA" id="ARBA00023273"/>
    </source>
</evidence>
<evidence type="ECO:0000256" key="2">
    <source>
        <dbReference type="ARBA" id="ARBA00004486"/>
    </source>
</evidence>
<dbReference type="SUPFAM" id="SSF50044">
    <property type="entry name" value="SH3-domain"/>
    <property type="match status" value="1"/>
</dbReference>
<feature type="domain" description="SH3" evidence="13">
    <location>
        <begin position="401"/>
        <end position="459"/>
    </location>
</feature>
<comment type="subcellular location">
    <subcellularLocation>
        <location evidence="2">Cell projection</location>
        <location evidence="2">Filopodium</location>
    </subcellularLocation>
    <subcellularLocation>
        <location evidence="3">Cell projection</location>
        <location evidence="3">Lamellipodium</location>
    </subcellularLocation>
    <subcellularLocation>
        <location evidence="1">Cytoplasm</location>
        <location evidence="1">Cytoskeleton</location>
    </subcellularLocation>
</comment>
<comment type="caution">
    <text evidence="15">The sequence shown here is derived from an EMBL/GenBank/DDBJ whole genome shotgun (WGS) entry which is preliminary data.</text>
</comment>
<keyword evidence="16" id="KW-1185">Reference proteome</keyword>
<evidence type="ECO:0000256" key="1">
    <source>
        <dbReference type="ARBA" id="ARBA00004245"/>
    </source>
</evidence>
<dbReference type="FunFam" id="2.30.30.40:FF:000002">
    <property type="entry name" value="abl interactor 1 isoform X1"/>
    <property type="match status" value="1"/>
</dbReference>
<keyword evidence="10" id="KW-0966">Cell projection</keyword>
<evidence type="ECO:0000313" key="16">
    <source>
        <dbReference type="Proteomes" id="UP001152320"/>
    </source>
</evidence>
<keyword evidence="8" id="KW-0175">Coiled coil</keyword>
<evidence type="ECO:0000256" key="8">
    <source>
        <dbReference type="ARBA" id="ARBA00023054"/>
    </source>
</evidence>
<dbReference type="AlphaFoldDB" id="A0A9Q1BYZ2"/>
<dbReference type="PRINTS" id="PR00452">
    <property type="entry name" value="SH3DOMAIN"/>
</dbReference>
<dbReference type="OrthoDB" id="5971719at2759"/>
<protein>
    <submittedName>
        <fullName evidence="15">Abl interactor 1</fullName>
    </submittedName>
</protein>
<dbReference type="GO" id="GO:0005856">
    <property type="term" value="C:cytoskeleton"/>
    <property type="evidence" value="ECO:0007669"/>
    <property type="project" value="UniProtKB-SubCell"/>
</dbReference>
<gene>
    <name evidence="15" type="ORF">HOLleu_19259</name>
</gene>
<evidence type="ECO:0000256" key="4">
    <source>
        <dbReference type="ARBA" id="ARBA00010020"/>
    </source>
</evidence>
<dbReference type="InterPro" id="IPR000727">
    <property type="entry name" value="T_SNARE_dom"/>
</dbReference>
<keyword evidence="6" id="KW-0963">Cytoplasm</keyword>
<evidence type="ECO:0000256" key="12">
    <source>
        <dbReference type="SAM" id="MobiDB-lite"/>
    </source>
</evidence>
<dbReference type="CDD" id="cd11826">
    <property type="entry name" value="SH3_Abi"/>
    <property type="match status" value="1"/>
</dbReference>
<dbReference type="InterPro" id="IPR028455">
    <property type="entry name" value="ABI3_SH3"/>
</dbReference>
<sequence length="459" mass="49993">MMSTLEDLLDNEIPTGRKALIDSHHNLPQVASYCEENYDKAINKRQALEETKNYVTQSLASVAYQINTLATSMLNMLDLQATQLSNMETNINHIAQTVSIHKEKVARREIGVLTTSKSCPRTHKIVAPSNSEKQQKYKSTPIDYTVLDDLGHGTRISHPQKKESRRSNSVSSTSTSGSADFPVFSGRNPNPPGPGHDTLGSRRRPMAAPPPAPMPPGNYSARHESQSSIHSNVQEPQRPPSLMGAPPPPSMTGMPVASTPPPPPSLTQDHPGDNLARHNSVRQASIPRTTPFLRNALGPGVPMGAPPPPAPPPQPFVGSAPAPEDFPPPAPQPTPFTSQLSQVLNRRSGVEAQRPDSDMDLPPPPVDYDQGDFMGSPSLDDTMPPPPQFLQTDEPSWVPASYIEKVIAIFDYEATRDDELSFEEGALIYVLQKNPDGWYEGVMNGYTGLFPGNYVELCP</sequence>
<feature type="compositionally biased region" description="Pro residues" evidence="12">
    <location>
        <begin position="207"/>
        <end position="216"/>
    </location>
</feature>
<evidence type="ECO:0000256" key="5">
    <source>
        <dbReference type="ARBA" id="ARBA00022443"/>
    </source>
</evidence>
<dbReference type="Pfam" id="PF07815">
    <property type="entry name" value="Abi_HHR"/>
    <property type="match status" value="1"/>
</dbReference>
<dbReference type="GO" id="GO:0017124">
    <property type="term" value="F:SH3 domain binding"/>
    <property type="evidence" value="ECO:0007669"/>
    <property type="project" value="TreeGrafter"/>
</dbReference>
<accession>A0A9Q1BYZ2</accession>
<dbReference type="SMART" id="SM00326">
    <property type="entry name" value="SH3"/>
    <property type="match status" value="1"/>
</dbReference>
<reference evidence="15" key="1">
    <citation type="submission" date="2021-10" db="EMBL/GenBank/DDBJ databases">
        <title>Tropical sea cucumber genome reveals ecological adaptation and Cuvierian tubules defense mechanism.</title>
        <authorList>
            <person name="Chen T."/>
        </authorList>
    </citation>
    <scope>NUCLEOTIDE SEQUENCE</scope>
    <source>
        <strain evidence="15">Nanhai2018</strain>
        <tissue evidence="15">Muscle</tissue>
    </source>
</reference>
<dbReference type="PROSITE" id="PS50002">
    <property type="entry name" value="SH3"/>
    <property type="match status" value="1"/>
</dbReference>